<evidence type="ECO:0000259" key="6">
    <source>
        <dbReference type="PROSITE" id="PS51677"/>
    </source>
</evidence>
<comment type="function">
    <text evidence="1">Is involved in generating a small heat-stable compound (Nod), an acylated oligomer of N-acetylglucosamine, that stimulates mitosis in various plant protoplasts.</text>
</comment>
<dbReference type="PANTHER" id="PTHR34216">
    <property type="match status" value="1"/>
</dbReference>
<dbReference type="RefSeq" id="WP_238291659.1">
    <property type="nucleotide sequence ID" value="NZ_BPQS01000043.1"/>
</dbReference>
<gene>
    <name evidence="7" type="ORF">QWZ18_03260</name>
</gene>
<evidence type="ECO:0000256" key="1">
    <source>
        <dbReference type="ARBA" id="ARBA00003236"/>
    </source>
</evidence>
<accession>A0ABT8AIQ8</accession>
<dbReference type="EMBL" id="JAUFPT010000007">
    <property type="protein sequence ID" value="MDN3569644.1"/>
    <property type="molecule type" value="Genomic_DNA"/>
</dbReference>
<comment type="caution">
    <text evidence="7">The sequence shown here is derived from an EMBL/GenBank/DDBJ whole genome shotgun (WGS) entry which is preliminary data.</text>
</comment>
<feature type="domain" description="NodB homology" evidence="6">
    <location>
        <begin position="29"/>
        <end position="279"/>
    </location>
</feature>
<dbReference type="InterPro" id="IPR011330">
    <property type="entry name" value="Glyco_hydro/deAcase_b/a-brl"/>
</dbReference>
<name>A0ABT8AIQ8_9HYPH</name>
<keyword evidence="8" id="KW-1185">Reference proteome</keyword>
<organism evidence="7 8">
    <name type="scientific">Methylobacterium longum</name>
    <dbReference type="NCBI Taxonomy" id="767694"/>
    <lineage>
        <taxon>Bacteria</taxon>
        <taxon>Pseudomonadati</taxon>
        <taxon>Pseudomonadota</taxon>
        <taxon>Alphaproteobacteria</taxon>
        <taxon>Hyphomicrobiales</taxon>
        <taxon>Methylobacteriaceae</taxon>
        <taxon>Methylobacterium</taxon>
    </lineage>
</organism>
<evidence type="ECO:0000256" key="4">
    <source>
        <dbReference type="ARBA" id="ARBA00022729"/>
    </source>
</evidence>
<comment type="similarity">
    <text evidence="2">Belongs to the polysaccharide deacetylase family.</text>
</comment>
<sequence length="279" mass="30992">MLHHIKGRGIPVVSLDECVARLDSNDHSPFVCLTFDDGYRDNYDVAYPVLRSHAAPAAIFLATGLLDRTSPMWWHPLERALAVGENFGLGASRHAIRSETDRRHVYAEWADRFRRLDPAGKVRLVEDLAEANPHFRRSDAFESALSWDMVDEMARSGLITFGAHTVSHPVMAHLSESDLIEEVGVSRDRCAARVGREPRYFAYPFGQPHETGPLAPRVVAQAGFSAAFTTQATTLRSGADRFRLPRIMLTQQTQNTAAIDAYLSGLTELIKTLGVRSHG</sequence>
<evidence type="ECO:0000256" key="2">
    <source>
        <dbReference type="ARBA" id="ARBA00010973"/>
    </source>
</evidence>
<dbReference type="InterPro" id="IPR002509">
    <property type="entry name" value="NODB_dom"/>
</dbReference>
<dbReference type="Pfam" id="PF01522">
    <property type="entry name" value="Polysacc_deac_1"/>
    <property type="match status" value="1"/>
</dbReference>
<evidence type="ECO:0000313" key="8">
    <source>
        <dbReference type="Proteomes" id="UP001244297"/>
    </source>
</evidence>
<proteinExistence type="inferred from homology"/>
<keyword evidence="4" id="KW-0732">Signal</keyword>
<evidence type="ECO:0000256" key="5">
    <source>
        <dbReference type="ARBA" id="ARBA00032976"/>
    </source>
</evidence>
<dbReference type="SUPFAM" id="SSF88713">
    <property type="entry name" value="Glycoside hydrolase/deacetylase"/>
    <property type="match status" value="1"/>
</dbReference>
<reference evidence="8" key="1">
    <citation type="journal article" date="2019" name="Int. J. Syst. Evol. Microbiol.">
        <title>The Global Catalogue of Microorganisms (GCM) 10K type strain sequencing project: providing services to taxonomists for standard genome sequencing and annotation.</title>
        <authorList>
            <consortium name="The Broad Institute Genomics Platform"/>
            <consortium name="The Broad Institute Genome Sequencing Center for Infectious Disease"/>
            <person name="Wu L."/>
            <person name="Ma J."/>
        </authorList>
    </citation>
    <scope>NUCLEOTIDE SEQUENCE [LARGE SCALE GENOMIC DNA]</scope>
    <source>
        <strain evidence="8">CECT 7806</strain>
    </source>
</reference>
<dbReference type="Gene3D" id="3.20.20.370">
    <property type="entry name" value="Glycoside hydrolase/deacetylase"/>
    <property type="match status" value="1"/>
</dbReference>
<dbReference type="PROSITE" id="PS51677">
    <property type="entry name" value="NODB"/>
    <property type="match status" value="1"/>
</dbReference>
<evidence type="ECO:0000256" key="3">
    <source>
        <dbReference type="ARBA" id="ARBA00020071"/>
    </source>
</evidence>
<evidence type="ECO:0000313" key="7">
    <source>
        <dbReference type="EMBL" id="MDN3569644.1"/>
    </source>
</evidence>
<protein>
    <recommendedName>
        <fullName evidence="3">Chitooligosaccharide deacetylase</fullName>
    </recommendedName>
    <alternativeName>
        <fullName evidence="5">Nodulation protein B</fullName>
    </alternativeName>
</protein>
<dbReference type="InterPro" id="IPR051398">
    <property type="entry name" value="Polysacch_Deacetylase"/>
</dbReference>
<dbReference type="PANTHER" id="PTHR34216:SF7">
    <property type="entry name" value="POLY-BETA-1,6-N-ACETYL-D-GLUCOSAMINE N-DEACETYLASE"/>
    <property type="match status" value="1"/>
</dbReference>
<dbReference type="Proteomes" id="UP001244297">
    <property type="component" value="Unassembled WGS sequence"/>
</dbReference>